<evidence type="ECO:0000313" key="10">
    <source>
        <dbReference type="Proteomes" id="UP000217561"/>
    </source>
</evidence>
<dbReference type="InterPro" id="IPR017871">
    <property type="entry name" value="ABC_transporter-like_CS"/>
</dbReference>
<dbReference type="PANTHER" id="PTHR43166:SF9">
    <property type="entry name" value="GLUTAMATE_ASPARTATE IMPORT ATP-BINDING PROTEIN GLTL"/>
    <property type="match status" value="1"/>
</dbReference>
<comment type="subcellular location">
    <subcellularLocation>
        <location evidence="1">Cell membrane</location>
        <topology evidence="1">Peripheral membrane protein</topology>
    </subcellularLocation>
</comment>
<keyword evidence="10" id="KW-1185">Reference proteome</keyword>
<evidence type="ECO:0000256" key="1">
    <source>
        <dbReference type="ARBA" id="ARBA00004202"/>
    </source>
</evidence>
<keyword evidence="4" id="KW-1003">Cell membrane</keyword>
<evidence type="ECO:0000256" key="7">
    <source>
        <dbReference type="ARBA" id="ARBA00023136"/>
    </source>
</evidence>
<gene>
    <name evidence="9" type="ORF">CKW00_02960</name>
</gene>
<keyword evidence="6 9" id="KW-0067">ATP-binding</keyword>
<dbReference type="CDD" id="cd03225">
    <property type="entry name" value="ABC_cobalt_CbiO_domain1"/>
    <property type="match status" value="1"/>
</dbReference>
<proteinExistence type="inferred from homology"/>
<dbReference type="PANTHER" id="PTHR43166">
    <property type="entry name" value="AMINO ACID IMPORT ATP-BINDING PROTEIN"/>
    <property type="match status" value="1"/>
</dbReference>
<dbReference type="GO" id="GO:0005524">
    <property type="term" value="F:ATP binding"/>
    <property type="evidence" value="ECO:0007669"/>
    <property type="project" value="UniProtKB-KW"/>
</dbReference>
<dbReference type="PROSITE" id="PS50893">
    <property type="entry name" value="ABC_TRANSPORTER_2"/>
    <property type="match status" value="1"/>
</dbReference>
<reference evidence="9 10" key="1">
    <citation type="submission" date="2017-08" db="EMBL/GenBank/DDBJ databases">
        <title>Salimicrobium alkalisoli sp. nov., isolated from saline alkaline soil.</title>
        <authorList>
            <person name="Zhang G."/>
            <person name="Xiong Q."/>
        </authorList>
    </citation>
    <scope>NUCLEOTIDE SEQUENCE [LARGE SCALE GENOMIC DNA]</scope>
    <source>
        <strain evidence="9 10">WN024</strain>
    </source>
</reference>
<evidence type="ECO:0000256" key="5">
    <source>
        <dbReference type="ARBA" id="ARBA00022741"/>
    </source>
</evidence>
<dbReference type="SMART" id="SM00382">
    <property type="entry name" value="AAA"/>
    <property type="match status" value="1"/>
</dbReference>
<name>A0ABX4HUX1_9BACI</name>
<comment type="similarity">
    <text evidence="2">Belongs to the ABC transporter superfamily.</text>
</comment>
<evidence type="ECO:0000256" key="6">
    <source>
        <dbReference type="ARBA" id="ARBA00022840"/>
    </source>
</evidence>
<dbReference type="PROSITE" id="PS00211">
    <property type="entry name" value="ABC_TRANSPORTER_1"/>
    <property type="match status" value="1"/>
</dbReference>
<dbReference type="SUPFAM" id="SSF52540">
    <property type="entry name" value="P-loop containing nucleoside triphosphate hydrolases"/>
    <property type="match status" value="1"/>
</dbReference>
<keyword evidence="3" id="KW-0813">Transport</keyword>
<dbReference type="Pfam" id="PF00005">
    <property type="entry name" value="ABC_tran"/>
    <property type="match status" value="1"/>
</dbReference>
<dbReference type="InterPro" id="IPR003439">
    <property type="entry name" value="ABC_transporter-like_ATP-bd"/>
</dbReference>
<dbReference type="RefSeq" id="WP_095821305.1">
    <property type="nucleotide sequence ID" value="NZ_NSGH01000003.1"/>
</dbReference>
<keyword evidence="5" id="KW-0547">Nucleotide-binding</keyword>
<dbReference type="InterPro" id="IPR050086">
    <property type="entry name" value="MetN_ABC_transporter-like"/>
</dbReference>
<dbReference type="InterPro" id="IPR015856">
    <property type="entry name" value="ABC_transpr_CbiO/EcfA_su"/>
</dbReference>
<sequence>MIIDMKEVSLKREDRFILNNITWQVENGEHWAILGLNGSGKTFLLNLINAYTFPSSGTMNVLGLEFGKTYLAEKLRKQIGFVSASVQNRLHKGDNAFEVVLSGAFASIGLYDTPTDEIREKAIRILRELDCYDYANRLYETLSSGEKQRVLIARALMAEPELLILDEPTNGLDFLAKEQMLESVERIAEKEKGPTILYVTHHVDEILPVFEHTLLLKEGEIYEAGETNRLLDSDMMTSFFGVPVEISEKNHRPLLKKRESLP</sequence>
<keyword evidence="7" id="KW-0472">Membrane</keyword>
<dbReference type="Gene3D" id="3.40.50.300">
    <property type="entry name" value="P-loop containing nucleotide triphosphate hydrolases"/>
    <property type="match status" value="1"/>
</dbReference>
<evidence type="ECO:0000256" key="4">
    <source>
        <dbReference type="ARBA" id="ARBA00022475"/>
    </source>
</evidence>
<accession>A0ABX4HUX1</accession>
<dbReference type="EMBL" id="NSGH01000003">
    <property type="protein sequence ID" value="PBB06624.1"/>
    <property type="molecule type" value="Genomic_DNA"/>
</dbReference>
<dbReference type="InterPro" id="IPR003593">
    <property type="entry name" value="AAA+_ATPase"/>
</dbReference>
<evidence type="ECO:0000256" key="2">
    <source>
        <dbReference type="ARBA" id="ARBA00005417"/>
    </source>
</evidence>
<evidence type="ECO:0000313" key="9">
    <source>
        <dbReference type="EMBL" id="PBB06624.1"/>
    </source>
</evidence>
<protein>
    <submittedName>
        <fullName evidence="9">Molybdenum ABC transporter ATP-binding protein</fullName>
    </submittedName>
</protein>
<organism evidence="9 10">
    <name type="scientific">Salimicrobium humidisoli</name>
    <dbReference type="NCBI Taxonomy" id="2029857"/>
    <lineage>
        <taxon>Bacteria</taxon>
        <taxon>Bacillati</taxon>
        <taxon>Bacillota</taxon>
        <taxon>Bacilli</taxon>
        <taxon>Bacillales</taxon>
        <taxon>Bacillaceae</taxon>
        <taxon>Salimicrobium</taxon>
    </lineage>
</organism>
<dbReference type="InterPro" id="IPR027417">
    <property type="entry name" value="P-loop_NTPase"/>
</dbReference>
<feature type="domain" description="ABC transporter" evidence="8">
    <location>
        <begin position="3"/>
        <end position="243"/>
    </location>
</feature>
<dbReference type="Proteomes" id="UP000217561">
    <property type="component" value="Unassembled WGS sequence"/>
</dbReference>
<comment type="caution">
    <text evidence="9">The sequence shown here is derived from an EMBL/GenBank/DDBJ whole genome shotgun (WGS) entry which is preliminary data.</text>
</comment>
<evidence type="ECO:0000259" key="8">
    <source>
        <dbReference type="PROSITE" id="PS50893"/>
    </source>
</evidence>
<evidence type="ECO:0000256" key="3">
    <source>
        <dbReference type="ARBA" id="ARBA00022448"/>
    </source>
</evidence>